<accession>A0A1I4SPU0</accession>
<keyword evidence="4 9" id="KW-1133">Transmembrane helix</keyword>
<dbReference type="Gene3D" id="1.10.287.950">
    <property type="entry name" value="Methyl-accepting chemotaxis protein"/>
    <property type="match status" value="1"/>
</dbReference>
<comment type="similarity">
    <text evidence="7">Belongs to the methyl-accepting chemotaxis (MCP) protein family.</text>
</comment>
<feature type="domain" description="HAMP" evidence="11">
    <location>
        <begin position="213"/>
        <end position="265"/>
    </location>
</feature>
<dbReference type="Pfam" id="PF17200">
    <property type="entry name" value="sCache_2"/>
    <property type="match status" value="1"/>
</dbReference>
<keyword evidence="6 8" id="KW-0807">Transducer</keyword>
<dbReference type="PANTHER" id="PTHR32089:SF112">
    <property type="entry name" value="LYSOZYME-LIKE PROTEIN-RELATED"/>
    <property type="match status" value="1"/>
</dbReference>
<keyword evidence="3 9" id="KW-0812">Transmembrane</keyword>
<evidence type="ECO:0000313" key="12">
    <source>
        <dbReference type="EMBL" id="PKR88443.1"/>
    </source>
</evidence>
<dbReference type="Gene3D" id="3.30.450.20">
    <property type="entry name" value="PAS domain"/>
    <property type="match status" value="1"/>
</dbReference>
<dbReference type="Pfam" id="PF00015">
    <property type="entry name" value="MCPsignal"/>
    <property type="match status" value="1"/>
</dbReference>
<evidence type="ECO:0000256" key="9">
    <source>
        <dbReference type="SAM" id="Phobius"/>
    </source>
</evidence>
<dbReference type="InterPro" id="IPR004089">
    <property type="entry name" value="MCPsignal_dom"/>
</dbReference>
<dbReference type="Pfam" id="PF00672">
    <property type="entry name" value="HAMP"/>
    <property type="match status" value="1"/>
</dbReference>
<evidence type="ECO:0000256" key="8">
    <source>
        <dbReference type="PROSITE-ProRule" id="PRU00284"/>
    </source>
</evidence>
<proteinExistence type="inferred from homology"/>
<feature type="domain" description="Methyl-accepting transducer" evidence="10">
    <location>
        <begin position="306"/>
        <end position="538"/>
    </location>
</feature>
<dbReference type="PANTHER" id="PTHR32089">
    <property type="entry name" value="METHYL-ACCEPTING CHEMOTAXIS PROTEIN MCPB"/>
    <property type="match status" value="1"/>
</dbReference>
<dbReference type="InterPro" id="IPR003660">
    <property type="entry name" value="HAMP_dom"/>
</dbReference>
<dbReference type="OrthoDB" id="9797364at2"/>
<dbReference type="SMART" id="SM00304">
    <property type="entry name" value="HAMP"/>
    <property type="match status" value="1"/>
</dbReference>
<dbReference type="CDD" id="cd06225">
    <property type="entry name" value="HAMP"/>
    <property type="match status" value="1"/>
</dbReference>
<dbReference type="EMBL" id="PJNW01000011">
    <property type="protein sequence ID" value="PKR88443.1"/>
    <property type="molecule type" value="Genomic_DNA"/>
</dbReference>
<feature type="transmembrane region" description="Helical" evidence="9">
    <location>
        <begin position="193"/>
        <end position="212"/>
    </location>
</feature>
<dbReference type="GO" id="GO:0005886">
    <property type="term" value="C:plasma membrane"/>
    <property type="evidence" value="ECO:0007669"/>
    <property type="project" value="UniProtKB-SubCell"/>
</dbReference>
<protein>
    <recommendedName>
        <fullName evidence="14">Methyl-accepting chemotaxis protein</fullName>
    </recommendedName>
</protein>
<evidence type="ECO:0000256" key="1">
    <source>
        <dbReference type="ARBA" id="ARBA00004651"/>
    </source>
</evidence>
<dbReference type="InterPro" id="IPR004090">
    <property type="entry name" value="Chemotax_Me-accpt_rcpt"/>
</dbReference>
<evidence type="ECO:0000259" key="11">
    <source>
        <dbReference type="PROSITE" id="PS50885"/>
    </source>
</evidence>
<dbReference type="InterPro" id="IPR033480">
    <property type="entry name" value="sCache_2"/>
</dbReference>
<comment type="subcellular location">
    <subcellularLocation>
        <location evidence="1">Cell membrane</location>
        <topology evidence="1">Multi-pass membrane protein</topology>
    </subcellularLocation>
</comment>
<dbReference type="GO" id="GO:0006935">
    <property type="term" value="P:chemotaxis"/>
    <property type="evidence" value="ECO:0007669"/>
    <property type="project" value="InterPro"/>
</dbReference>
<dbReference type="RefSeq" id="WP_101289897.1">
    <property type="nucleotide sequence ID" value="NZ_FOUQ01000004.1"/>
</dbReference>
<dbReference type="SUPFAM" id="SSF58104">
    <property type="entry name" value="Methyl-accepting chemotaxis protein (MCP) signaling domain"/>
    <property type="match status" value="1"/>
</dbReference>
<name>A0A1I4SPU0_9HYPH</name>
<reference evidence="12 13" key="1">
    <citation type="submission" date="2017-12" db="EMBL/GenBank/DDBJ databases">
        <title>Anaerobic carbon monoxide metabolism by Pleomorphomonas carboxyditropha sp. nov., a new mesophilic hydrogenogenic carboxidotroph.</title>
        <authorList>
            <person name="Esquivel-Elizondo S."/>
            <person name="Krajmalnik-Brown R."/>
        </authorList>
    </citation>
    <scope>NUCLEOTIDE SEQUENCE [LARGE SCALE GENOMIC DNA]</scope>
    <source>
        <strain evidence="12 13">R5-392</strain>
    </source>
</reference>
<dbReference type="SMART" id="SM00283">
    <property type="entry name" value="MA"/>
    <property type="match status" value="1"/>
</dbReference>
<keyword evidence="2" id="KW-1003">Cell membrane</keyword>
<evidence type="ECO:0000313" key="13">
    <source>
        <dbReference type="Proteomes" id="UP000233491"/>
    </source>
</evidence>
<keyword evidence="13" id="KW-1185">Reference proteome</keyword>
<dbReference type="PROSITE" id="PS50111">
    <property type="entry name" value="CHEMOTAXIS_TRANSDUC_2"/>
    <property type="match status" value="1"/>
</dbReference>
<dbReference type="GO" id="GO:0007165">
    <property type="term" value="P:signal transduction"/>
    <property type="evidence" value="ECO:0007669"/>
    <property type="project" value="UniProtKB-KW"/>
</dbReference>
<dbReference type="GO" id="GO:0004888">
    <property type="term" value="F:transmembrane signaling receptor activity"/>
    <property type="evidence" value="ECO:0007669"/>
    <property type="project" value="InterPro"/>
</dbReference>
<dbReference type="Proteomes" id="UP000233491">
    <property type="component" value="Unassembled WGS sequence"/>
</dbReference>
<sequence length="562" mass="58829">MRNFFARVSVRCFTIVAFVLLGLGFMAGYGLWQLTTEIRAGRLDQLQAVVDSAASMVAAEAARVSAGETDEMTAVKTVADTMSSMRFNTSDYVFIIDDTGLMIAHPDPKLRGNETAYTRKGPDGRAVIQEMVALARKEGAASMTYDWINAKTGVSEPKAAIVRHVDAFGGVTVAATTVVADINAQIRSAVGRYLGLAALLTLALTAVVVVIARSISRPIARVQTALKAVGDGDYRFVIDTSAHGELGDMARTLSSLRDSLLRGEEDRAAGERLREDIQAQMTANRLILAEDFEKSIGEMTRAFVASSDSLLGSARQLSTAADAGIANARTVAEAADESVRNVETVAAATTELAMSVEEIARQVAESNKVVGLAAEEATRTEVDINALSDSAAKIGEVVALINSIAEQTNLLALNATIEAARAGEAGKGFAVVASEVKQLASQTARATEDISARVAGIQKATGDTVQSIGRIVETIDSIRNISAAIAGAVEEQSVTTQEIAGNTKLAADGSATVTQSIHALSGNVGTTAEASRTLETLSGDLAGRSERLKQDVAGFIAMLKSA</sequence>
<evidence type="ECO:0000256" key="7">
    <source>
        <dbReference type="ARBA" id="ARBA00029447"/>
    </source>
</evidence>
<dbReference type="SMART" id="SM01049">
    <property type="entry name" value="Cache_2"/>
    <property type="match status" value="1"/>
</dbReference>
<feature type="transmembrane region" description="Helical" evidence="9">
    <location>
        <begin position="12"/>
        <end position="32"/>
    </location>
</feature>
<keyword evidence="5 9" id="KW-0472">Membrane</keyword>
<dbReference type="PRINTS" id="PR00260">
    <property type="entry name" value="CHEMTRNSDUCR"/>
</dbReference>
<comment type="caution">
    <text evidence="12">The sequence shown here is derived from an EMBL/GenBank/DDBJ whole genome shotgun (WGS) entry which is preliminary data.</text>
</comment>
<organism evidence="12 13">
    <name type="scientific">Pleomorphomonas diazotrophica</name>
    <dbReference type="NCBI Taxonomy" id="1166257"/>
    <lineage>
        <taxon>Bacteria</taxon>
        <taxon>Pseudomonadati</taxon>
        <taxon>Pseudomonadota</taxon>
        <taxon>Alphaproteobacteria</taxon>
        <taxon>Hyphomicrobiales</taxon>
        <taxon>Pleomorphomonadaceae</taxon>
        <taxon>Pleomorphomonas</taxon>
    </lineage>
</organism>
<gene>
    <name evidence="12" type="ORF">CXZ10_13605</name>
</gene>
<evidence type="ECO:0000256" key="6">
    <source>
        <dbReference type="ARBA" id="ARBA00023224"/>
    </source>
</evidence>
<evidence type="ECO:0000256" key="3">
    <source>
        <dbReference type="ARBA" id="ARBA00022692"/>
    </source>
</evidence>
<evidence type="ECO:0000256" key="4">
    <source>
        <dbReference type="ARBA" id="ARBA00022989"/>
    </source>
</evidence>
<evidence type="ECO:0000256" key="5">
    <source>
        <dbReference type="ARBA" id="ARBA00023136"/>
    </source>
</evidence>
<evidence type="ECO:0000256" key="2">
    <source>
        <dbReference type="ARBA" id="ARBA00022475"/>
    </source>
</evidence>
<evidence type="ECO:0000259" key="10">
    <source>
        <dbReference type="PROSITE" id="PS50111"/>
    </source>
</evidence>
<dbReference type="AlphaFoldDB" id="A0A1I4SPU0"/>
<evidence type="ECO:0008006" key="14">
    <source>
        <dbReference type="Google" id="ProtNLM"/>
    </source>
</evidence>
<dbReference type="PROSITE" id="PS50885">
    <property type="entry name" value="HAMP"/>
    <property type="match status" value="1"/>
</dbReference>